<organism evidence="4">
    <name type="scientific">Hymenolepis diminuta</name>
    <name type="common">Rat tapeworm</name>
    <dbReference type="NCBI Taxonomy" id="6216"/>
    <lineage>
        <taxon>Eukaryota</taxon>
        <taxon>Metazoa</taxon>
        <taxon>Spiralia</taxon>
        <taxon>Lophotrochozoa</taxon>
        <taxon>Platyhelminthes</taxon>
        <taxon>Cestoda</taxon>
        <taxon>Eucestoda</taxon>
        <taxon>Cyclophyllidea</taxon>
        <taxon>Hymenolepididae</taxon>
        <taxon>Hymenolepis</taxon>
    </lineage>
</organism>
<dbReference type="EMBL" id="UYSG01010904">
    <property type="protein sequence ID" value="VDL59420.1"/>
    <property type="molecule type" value="Genomic_DNA"/>
</dbReference>
<evidence type="ECO:0000256" key="1">
    <source>
        <dbReference type="ARBA" id="ARBA00024339"/>
    </source>
</evidence>
<protein>
    <submittedName>
        <fullName evidence="4">UPF0183 protein C16orf70 homolog</fullName>
    </submittedName>
</protein>
<dbReference type="PANTHER" id="PTHR13465">
    <property type="entry name" value="UPF0183 PROTEIN"/>
    <property type="match status" value="1"/>
</dbReference>
<dbReference type="GO" id="GO:0043001">
    <property type="term" value="P:Golgi to plasma membrane protein transport"/>
    <property type="evidence" value="ECO:0007669"/>
    <property type="project" value="TreeGrafter"/>
</dbReference>
<reference evidence="2 3" key="2">
    <citation type="submission" date="2018-11" db="EMBL/GenBank/DDBJ databases">
        <authorList>
            <consortium name="Pathogen Informatics"/>
        </authorList>
    </citation>
    <scope>NUCLEOTIDE SEQUENCE [LARGE SCALE GENOMIC DNA]</scope>
</reference>
<evidence type="ECO:0000313" key="3">
    <source>
        <dbReference type="Proteomes" id="UP000274504"/>
    </source>
</evidence>
<dbReference type="Proteomes" id="UP000274504">
    <property type="component" value="Unassembled WGS sequence"/>
</dbReference>
<dbReference type="InterPro" id="IPR039156">
    <property type="entry name" value="PHAF1/BROMI"/>
</dbReference>
<dbReference type="Pfam" id="PF03676">
    <property type="entry name" value="PHAF1"/>
    <property type="match status" value="1"/>
</dbReference>
<evidence type="ECO:0000313" key="4">
    <source>
        <dbReference type="WBParaSite" id="HDID_0000710401-mRNA-1"/>
    </source>
</evidence>
<dbReference type="PANTHER" id="PTHR13465:SF2">
    <property type="entry name" value="PHAGOSOME ASSEMBLY FACTOR 1"/>
    <property type="match status" value="1"/>
</dbReference>
<comment type="similarity">
    <text evidence="1">Belongs to the PHAF1 family.</text>
</comment>
<dbReference type="OrthoDB" id="411211at2759"/>
<proteinExistence type="inferred from homology"/>
<name>A0A0R3SQ02_HYMDI</name>
<dbReference type="GO" id="GO:0005802">
    <property type="term" value="C:trans-Golgi network"/>
    <property type="evidence" value="ECO:0007669"/>
    <property type="project" value="TreeGrafter"/>
</dbReference>
<dbReference type="WBParaSite" id="HDID_0000710401-mRNA-1">
    <property type="protein sequence ID" value="HDID_0000710401-mRNA-1"/>
    <property type="gene ID" value="HDID_0000710401"/>
</dbReference>
<dbReference type="AlphaFoldDB" id="A0A0R3SQ02"/>
<gene>
    <name evidence="2" type="ORF">HDID_LOCUS7102</name>
</gene>
<evidence type="ECO:0000313" key="2">
    <source>
        <dbReference type="EMBL" id="VDL59420.1"/>
    </source>
</evidence>
<dbReference type="STRING" id="6216.A0A0R3SQ02"/>
<dbReference type="InterPro" id="IPR005373">
    <property type="entry name" value="PHAF1"/>
</dbReference>
<sequence>MIEAEIVPELALRSITWELFLGMPIHQVIEIFKRLEGTISSVDLWYSEKSPFDYDILLHLPNDGLKLHFEPMWQRLKLIEITDLTKISLTYLSHQVNASNKPPNLSNIINVFGSTKQLLTDEESGLYRLCYRGLTFLVAPSSPVDVMGAAGLSSTSTVGTLVDTGLSSTSVDEEALVVRRVFIFPGPTGGFCRCCKFVLFFQTVFFNFRLPPELPASCYHGNVFLERLNVVHANDRTVKLCFDLVCQDLSSNSLTDPKVHRFSSALTFGDTAQDVLSALGSPSRVFYKTEDKMSIHLPQTYRQSRQSRCDYFYNYFTLGLDVLFDSRTHRAISFIMHTNQPGEYTFNTYFRCMFEIPLTIEAADGEAKVVTITPFVKVQSLLNGVLNESVVIHRETPSRKNPFGSTNAYNYRDLIFEVGQSK</sequence>
<reference evidence="4" key="1">
    <citation type="submission" date="2017-02" db="UniProtKB">
        <authorList>
            <consortium name="WormBaseParasite"/>
        </authorList>
    </citation>
    <scope>IDENTIFICATION</scope>
</reference>
<accession>A0A0R3SQ02</accession>